<organism evidence="2 3">
    <name type="scientific">Eumeta variegata</name>
    <name type="common">Bagworm moth</name>
    <name type="synonym">Eumeta japonica</name>
    <dbReference type="NCBI Taxonomy" id="151549"/>
    <lineage>
        <taxon>Eukaryota</taxon>
        <taxon>Metazoa</taxon>
        <taxon>Ecdysozoa</taxon>
        <taxon>Arthropoda</taxon>
        <taxon>Hexapoda</taxon>
        <taxon>Insecta</taxon>
        <taxon>Pterygota</taxon>
        <taxon>Neoptera</taxon>
        <taxon>Endopterygota</taxon>
        <taxon>Lepidoptera</taxon>
        <taxon>Glossata</taxon>
        <taxon>Ditrysia</taxon>
        <taxon>Tineoidea</taxon>
        <taxon>Psychidae</taxon>
        <taxon>Oiketicinae</taxon>
        <taxon>Eumeta</taxon>
    </lineage>
</organism>
<proteinExistence type="predicted"/>
<name>A0A4C1SWQ1_EUMVA</name>
<keyword evidence="3" id="KW-1185">Reference proteome</keyword>
<dbReference type="EMBL" id="BGZK01000023">
    <property type="protein sequence ID" value="GBP06673.1"/>
    <property type="molecule type" value="Genomic_DNA"/>
</dbReference>
<gene>
    <name evidence="2" type="ORF">EVAR_92632_1</name>
</gene>
<evidence type="ECO:0000313" key="3">
    <source>
        <dbReference type="Proteomes" id="UP000299102"/>
    </source>
</evidence>
<sequence length="112" mass="13557">MDVKPGYYEQNRPETYSLPAQYGTKHAKHTITGSVDNFKNKEKDKGQWRTKKYKKTKMELDWTYKRTNKEKWTKNVVEWYSRNGKNKRGGQIKRWEGGLPKGWRRSTRDREK</sequence>
<comment type="caution">
    <text evidence="2">The sequence shown here is derived from an EMBL/GenBank/DDBJ whole genome shotgun (WGS) entry which is preliminary data.</text>
</comment>
<dbReference type="OrthoDB" id="410104at2759"/>
<dbReference type="AlphaFoldDB" id="A0A4C1SWQ1"/>
<dbReference type="Proteomes" id="UP000299102">
    <property type="component" value="Unassembled WGS sequence"/>
</dbReference>
<feature type="region of interest" description="Disordered" evidence="1">
    <location>
        <begin position="84"/>
        <end position="112"/>
    </location>
</feature>
<evidence type="ECO:0000256" key="1">
    <source>
        <dbReference type="SAM" id="MobiDB-lite"/>
    </source>
</evidence>
<evidence type="ECO:0000313" key="2">
    <source>
        <dbReference type="EMBL" id="GBP06673.1"/>
    </source>
</evidence>
<protein>
    <submittedName>
        <fullName evidence="2">Uncharacterized protein</fullName>
    </submittedName>
</protein>
<reference evidence="2 3" key="1">
    <citation type="journal article" date="2019" name="Commun. Biol.">
        <title>The bagworm genome reveals a unique fibroin gene that provides high tensile strength.</title>
        <authorList>
            <person name="Kono N."/>
            <person name="Nakamura H."/>
            <person name="Ohtoshi R."/>
            <person name="Tomita M."/>
            <person name="Numata K."/>
            <person name="Arakawa K."/>
        </authorList>
    </citation>
    <scope>NUCLEOTIDE SEQUENCE [LARGE SCALE GENOMIC DNA]</scope>
</reference>
<accession>A0A4C1SWQ1</accession>